<evidence type="ECO:0000313" key="9">
    <source>
        <dbReference type="Proteomes" id="UP001365846"/>
    </source>
</evidence>
<dbReference type="PANTHER" id="PTHR43547">
    <property type="entry name" value="TWO-COMPONENT HISTIDINE KINASE"/>
    <property type="match status" value="1"/>
</dbReference>
<dbReference type="CDD" id="cd00082">
    <property type="entry name" value="HisKA"/>
    <property type="match status" value="1"/>
</dbReference>
<dbReference type="PANTHER" id="PTHR43547:SF2">
    <property type="entry name" value="HYBRID SIGNAL TRANSDUCTION HISTIDINE KINASE C"/>
    <property type="match status" value="1"/>
</dbReference>
<keyword evidence="3 4" id="KW-0597">Phosphoprotein</keyword>
<dbReference type="Gene3D" id="3.30.450.40">
    <property type="match status" value="1"/>
</dbReference>
<feature type="compositionally biased region" description="Low complexity" evidence="5">
    <location>
        <begin position="721"/>
        <end position="734"/>
    </location>
</feature>
<dbReference type="Gene3D" id="3.30.565.10">
    <property type="entry name" value="Histidine kinase-like ATPase, C-terminal domain"/>
    <property type="match status" value="1"/>
</dbReference>
<comment type="caution">
    <text evidence="8">The sequence shown here is derived from an EMBL/GenBank/DDBJ whole genome shotgun (WGS) entry which is preliminary data.</text>
</comment>
<feature type="modified residue" description="4-aspartylphosphate" evidence="4">
    <location>
        <position position="649"/>
    </location>
</feature>
<keyword evidence="9" id="KW-1185">Reference proteome</keyword>
<dbReference type="EC" id="2.7.13.3" evidence="2"/>
<dbReference type="SUPFAM" id="SSF55874">
    <property type="entry name" value="ATPase domain of HSP90 chaperone/DNA topoisomerase II/histidine kinase"/>
    <property type="match status" value="1"/>
</dbReference>
<dbReference type="Gene3D" id="3.40.50.2300">
    <property type="match status" value="2"/>
</dbReference>
<reference evidence="8 9" key="1">
    <citation type="submission" date="2024-03" db="EMBL/GenBank/DDBJ databases">
        <title>Novel species of the genus Variovorax.</title>
        <authorList>
            <person name="Liu Q."/>
            <person name="Xin Y.-H."/>
        </authorList>
    </citation>
    <scope>NUCLEOTIDE SEQUENCE [LARGE SCALE GENOMIC DNA]</scope>
    <source>
        <strain evidence="8 9">KACC 18899</strain>
    </source>
</reference>
<dbReference type="Pfam" id="PF02518">
    <property type="entry name" value="HATPase_c"/>
    <property type="match status" value="1"/>
</dbReference>
<dbReference type="PROSITE" id="PS50110">
    <property type="entry name" value="RESPONSE_REGULATORY"/>
    <property type="match status" value="2"/>
</dbReference>
<dbReference type="SUPFAM" id="SSF47384">
    <property type="entry name" value="Homodimeric domain of signal transducing histidine kinase"/>
    <property type="match status" value="1"/>
</dbReference>
<evidence type="ECO:0000256" key="1">
    <source>
        <dbReference type="ARBA" id="ARBA00000085"/>
    </source>
</evidence>
<evidence type="ECO:0000256" key="5">
    <source>
        <dbReference type="SAM" id="MobiDB-lite"/>
    </source>
</evidence>
<evidence type="ECO:0000259" key="7">
    <source>
        <dbReference type="PROSITE" id="PS50110"/>
    </source>
</evidence>
<dbReference type="Pfam" id="PF00512">
    <property type="entry name" value="HisKA"/>
    <property type="match status" value="1"/>
</dbReference>
<feature type="domain" description="Response regulatory" evidence="7">
    <location>
        <begin position="600"/>
        <end position="716"/>
    </location>
</feature>
<gene>
    <name evidence="8" type="ORF">WKW77_26065</name>
</gene>
<sequence>MPLDPPSAGITLPLEEGAEPVDILIVDDLPEKLLVFRTVLEELGQNLVAVRSGAEALREILKREFAVILLDVNMPDLDGFETAALIRKHRRSAYTPIIFITSYWDEVQSARGYSLGAVDFIISPVVPEVLRSKVGVFVSLYQMKRQIQVQADSRGAVMAAEAARRVAEENDRRSAFLAHASRMLGGTLEIDRAMAQLAELLVPAFGSRAVVRLIDAESEVDGWCLAEEVDRGVRIRTDKEAGAALEPAVEAMLRKVIESGHAIEVDSAREGRGDLPWAWVAAVPFVAGDRRLGALWVALHEGRAWPRPTAAGMLGEVAARASVAFENARLYGLLQREIVERQMVQQELQLASRRKDEFLAMMSHELRNPLASIVTAIEVIRRIAPNEGKLTWAIDVASRQSRQMTRLIEELLDVSRISEGKIVLKYESFELRHLVAQSVETVRAAVERHRQTLSVHVPDEPLWVRGDVARLTQVISNLLHNASKYSPDGKAIALHARREGEEIVLTVHDQGMGIEPELLPRIFDLFAQGQRGLDRAQGGLGVGLTLARRLTHLHGGDIEAFSEGKDRGSIFKVRLPLASEAGASEPGGVSQSAPQAVRRKVLVVDDNLDAASGIEALLRIDSHEVRVALDGEQGLAAFADFQPDVVILDIGLPKVDGYEVARRMRALPQGRGVLMMALTGYGQAEDRQAALDAGFDRHFVKPADAQQLLACIREWRDGGSASAGDASAPQAQSGVPQTLGT</sequence>
<dbReference type="PROSITE" id="PS50109">
    <property type="entry name" value="HIS_KIN"/>
    <property type="match status" value="1"/>
</dbReference>
<feature type="domain" description="Response regulatory" evidence="7">
    <location>
        <begin position="22"/>
        <end position="138"/>
    </location>
</feature>
<accession>A0ABU8VLM2</accession>
<organism evidence="8 9">
    <name type="scientific">Variovorax ureilyticus</name>
    <dbReference type="NCBI Taxonomy" id="1836198"/>
    <lineage>
        <taxon>Bacteria</taxon>
        <taxon>Pseudomonadati</taxon>
        <taxon>Pseudomonadota</taxon>
        <taxon>Betaproteobacteria</taxon>
        <taxon>Burkholderiales</taxon>
        <taxon>Comamonadaceae</taxon>
        <taxon>Variovorax</taxon>
    </lineage>
</organism>
<dbReference type="EMBL" id="JBBKZU010000013">
    <property type="protein sequence ID" value="MEJ8814569.1"/>
    <property type="molecule type" value="Genomic_DNA"/>
</dbReference>
<feature type="region of interest" description="Disordered" evidence="5">
    <location>
        <begin position="721"/>
        <end position="741"/>
    </location>
</feature>
<dbReference type="SMART" id="SM00448">
    <property type="entry name" value="REC"/>
    <property type="match status" value="2"/>
</dbReference>
<dbReference type="InterPro" id="IPR036097">
    <property type="entry name" value="HisK_dim/P_sf"/>
</dbReference>
<dbReference type="Gene3D" id="1.10.287.130">
    <property type="match status" value="1"/>
</dbReference>
<dbReference type="CDD" id="cd17580">
    <property type="entry name" value="REC_2_DhkD-like"/>
    <property type="match status" value="1"/>
</dbReference>
<dbReference type="InterPro" id="IPR004358">
    <property type="entry name" value="Sig_transdc_His_kin-like_C"/>
</dbReference>
<dbReference type="InterPro" id="IPR003594">
    <property type="entry name" value="HATPase_dom"/>
</dbReference>
<proteinExistence type="predicted"/>
<feature type="domain" description="Histidine kinase" evidence="6">
    <location>
        <begin position="361"/>
        <end position="579"/>
    </location>
</feature>
<dbReference type="PRINTS" id="PR00344">
    <property type="entry name" value="BCTRLSENSOR"/>
</dbReference>
<dbReference type="RefSeq" id="WP_340359792.1">
    <property type="nucleotide sequence ID" value="NZ_JBBKZU010000013.1"/>
</dbReference>
<evidence type="ECO:0000256" key="2">
    <source>
        <dbReference type="ARBA" id="ARBA00012438"/>
    </source>
</evidence>
<dbReference type="SMART" id="SM00387">
    <property type="entry name" value="HATPase_c"/>
    <property type="match status" value="1"/>
</dbReference>
<dbReference type="InterPro" id="IPR005467">
    <property type="entry name" value="His_kinase_dom"/>
</dbReference>
<name>A0ABU8VLM2_9BURK</name>
<dbReference type="SMART" id="SM00388">
    <property type="entry name" value="HisKA"/>
    <property type="match status" value="1"/>
</dbReference>
<dbReference type="InterPro" id="IPR029016">
    <property type="entry name" value="GAF-like_dom_sf"/>
</dbReference>
<evidence type="ECO:0000256" key="3">
    <source>
        <dbReference type="ARBA" id="ARBA00022553"/>
    </source>
</evidence>
<comment type="catalytic activity">
    <reaction evidence="1">
        <text>ATP + protein L-histidine = ADP + protein N-phospho-L-histidine.</text>
        <dbReference type="EC" id="2.7.13.3"/>
    </reaction>
</comment>
<feature type="modified residue" description="4-aspartylphosphate" evidence="4">
    <location>
        <position position="71"/>
    </location>
</feature>
<dbReference type="InterPro" id="IPR036890">
    <property type="entry name" value="HATPase_C_sf"/>
</dbReference>
<dbReference type="Pfam" id="PF00072">
    <property type="entry name" value="Response_reg"/>
    <property type="match status" value="2"/>
</dbReference>
<dbReference type="InterPro" id="IPR003661">
    <property type="entry name" value="HisK_dim/P_dom"/>
</dbReference>
<evidence type="ECO:0000256" key="4">
    <source>
        <dbReference type="PROSITE-ProRule" id="PRU00169"/>
    </source>
</evidence>
<dbReference type="InterPro" id="IPR001789">
    <property type="entry name" value="Sig_transdc_resp-reg_receiver"/>
</dbReference>
<protein>
    <recommendedName>
        <fullName evidence="2">histidine kinase</fullName>
        <ecNumber evidence="2">2.7.13.3</ecNumber>
    </recommendedName>
</protein>
<dbReference type="InterPro" id="IPR011006">
    <property type="entry name" value="CheY-like_superfamily"/>
</dbReference>
<evidence type="ECO:0000313" key="8">
    <source>
        <dbReference type="EMBL" id="MEJ8814569.1"/>
    </source>
</evidence>
<dbReference type="SUPFAM" id="SSF55781">
    <property type="entry name" value="GAF domain-like"/>
    <property type="match status" value="1"/>
</dbReference>
<evidence type="ECO:0000259" key="6">
    <source>
        <dbReference type="PROSITE" id="PS50109"/>
    </source>
</evidence>
<dbReference type="Proteomes" id="UP001365846">
    <property type="component" value="Unassembled WGS sequence"/>
</dbReference>
<dbReference type="SUPFAM" id="SSF52172">
    <property type="entry name" value="CheY-like"/>
    <property type="match status" value="2"/>
</dbReference>